<keyword evidence="3" id="KW-0597">Phosphoprotein</keyword>
<feature type="transmembrane region" description="Helical" evidence="10">
    <location>
        <begin position="115"/>
        <end position="142"/>
    </location>
</feature>
<dbReference type="PANTHER" id="PTHR24421">
    <property type="entry name" value="NITRATE/NITRITE SENSOR PROTEIN NARX-RELATED"/>
    <property type="match status" value="1"/>
</dbReference>
<keyword evidence="8" id="KW-0902">Two-component regulatory system</keyword>
<evidence type="ECO:0000256" key="4">
    <source>
        <dbReference type="ARBA" id="ARBA00022679"/>
    </source>
</evidence>
<feature type="transmembrane region" description="Helical" evidence="10">
    <location>
        <begin position="82"/>
        <end position="103"/>
    </location>
</feature>
<evidence type="ECO:0000259" key="11">
    <source>
        <dbReference type="Pfam" id="PF02518"/>
    </source>
</evidence>
<evidence type="ECO:0000256" key="8">
    <source>
        <dbReference type="ARBA" id="ARBA00023012"/>
    </source>
</evidence>
<feature type="transmembrane region" description="Helical" evidence="10">
    <location>
        <begin position="57"/>
        <end position="76"/>
    </location>
</feature>
<keyword evidence="14" id="KW-1185">Reference proteome</keyword>
<dbReference type="CDD" id="cd00385">
    <property type="entry name" value="Isoprenoid_Biosyn_C1"/>
    <property type="match status" value="1"/>
</dbReference>
<evidence type="ECO:0000256" key="9">
    <source>
        <dbReference type="SAM" id="Coils"/>
    </source>
</evidence>
<keyword evidence="9" id="KW-0175">Coiled coil</keyword>
<feature type="transmembrane region" description="Helical" evidence="10">
    <location>
        <begin position="26"/>
        <end position="45"/>
    </location>
</feature>
<evidence type="ECO:0000256" key="10">
    <source>
        <dbReference type="SAM" id="Phobius"/>
    </source>
</evidence>
<dbReference type="InterPro" id="IPR036890">
    <property type="entry name" value="HATPase_C_sf"/>
</dbReference>
<feature type="domain" description="Histidine kinase/HSP90-like ATPase" evidence="11">
    <location>
        <begin position="330"/>
        <end position="402"/>
    </location>
</feature>
<evidence type="ECO:0000256" key="2">
    <source>
        <dbReference type="ARBA" id="ARBA00012438"/>
    </source>
</evidence>
<keyword evidence="10" id="KW-1133">Transmembrane helix</keyword>
<dbReference type="KEGG" id="scd:Spica_2283"/>
<dbReference type="InterPro" id="IPR011712">
    <property type="entry name" value="Sig_transdc_His_kin_sub3_dim/P"/>
</dbReference>
<dbReference type="GO" id="GO:0016020">
    <property type="term" value="C:membrane"/>
    <property type="evidence" value="ECO:0007669"/>
    <property type="project" value="InterPro"/>
</dbReference>
<keyword evidence="6 13" id="KW-0418">Kinase</keyword>
<dbReference type="Pfam" id="PF02518">
    <property type="entry name" value="HATPase_c"/>
    <property type="match status" value="1"/>
</dbReference>
<evidence type="ECO:0000256" key="3">
    <source>
        <dbReference type="ARBA" id="ARBA00022553"/>
    </source>
</evidence>
<protein>
    <recommendedName>
        <fullName evidence="2">histidine kinase</fullName>
        <ecNumber evidence="2">2.7.13.3</ecNumber>
    </recommendedName>
</protein>
<evidence type="ECO:0000256" key="7">
    <source>
        <dbReference type="ARBA" id="ARBA00022840"/>
    </source>
</evidence>
<dbReference type="EMBL" id="CP002868">
    <property type="protein sequence ID" value="AEJ20395.1"/>
    <property type="molecule type" value="Genomic_DNA"/>
</dbReference>
<gene>
    <name evidence="13" type="ordered locus">Spica_2283</name>
</gene>
<proteinExistence type="predicted"/>
<dbReference type="STRING" id="744872.Spica_2283"/>
<keyword evidence="10" id="KW-0472">Membrane</keyword>
<dbReference type="eggNOG" id="COG4585">
    <property type="taxonomic scope" value="Bacteria"/>
</dbReference>
<dbReference type="SUPFAM" id="SSF55874">
    <property type="entry name" value="ATPase domain of HSP90 chaperone/DNA topoisomerase II/histidine kinase"/>
    <property type="match status" value="1"/>
</dbReference>
<accession>F8F369</accession>
<evidence type="ECO:0000259" key="12">
    <source>
        <dbReference type="Pfam" id="PF07730"/>
    </source>
</evidence>
<evidence type="ECO:0000256" key="6">
    <source>
        <dbReference type="ARBA" id="ARBA00022777"/>
    </source>
</evidence>
<keyword evidence="7" id="KW-0067">ATP-binding</keyword>
<dbReference type="Pfam" id="PF07730">
    <property type="entry name" value="HisKA_3"/>
    <property type="match status" value="1"/>
</dbReference>
<dbReference type="PANTHER" id="PTHR24421:SF10">
    <property type="entry name" value="NITRATE_NITRITE SENSOR PROTEIN NARQ"/>
    <property type="match status" value="1"/>
</dbReference>
<feature type="domain" description="Signal transduction histidine kinase subgroup 3 dimerisation and phosphoacceptor" evidence="12">
    <location>
        <begin position="224"/>
        <end position="287"/>
    </location>
</feature>
<dbReference type="InterPro" id="IPR003594">
    <property type="entry name" value="HATPase_dom"/>
</dbReference>
<dbReference type="GO" id="GO:0005524">
    <property type="term" value="F:ATP binding"/>
    <property type="evidence" value="ECO:0007669"/>
    <property type="project" value="UniProtKB-KW"/>
</dbReference>
<keyword evidence="4" id="KW-0808">Transferase</keyword>
<evidence type="ECO:0000256" key="5">
    <source>
        <dbReference type="ARBA" id="ARBA00022741"/>
    </source>
</evidence>
<evidence type="ECO:0000256" key="1">
    <source>
        <dbReference type="ARBA" id="ARBA00000085"/>
    </source>
</evidence>
<keyword evidence="10" id="KW-0812">Transmembrane</keyword>
<dbReference type="OrthoDB" id="6231at2"/>
<dbReference type="Gene3D" id="1.20.5.1930">
    <property type="match status" value="1"/>
</dbReference>
<keyword evidence="5" id="KW-0547">Nucleotide-binding</keyword>
<dbReference type="HOGENOM" id="CLU_000445_20_15_12"/>
<dbReference type="InterPro" id="IPR050482">
    <property type="entry name" value="Sensor_HK_TwoCompSys"/>
</dbReference>
<name>F8F369_GRAC1</name>
<dbReference type="Proteomes" id="UP000000503">
    <property type="component" value="Chromosome"/>
</dbReference>
<comment type="catalytic activity">
    <reaction evidence="1">
        <text>ATP + protein L-histidine = ADP + protein N-phospho-L-histidine.</text>
        <dbReference type="EC" id="2.7.13.3"/>
    </reaction>
</comment>
<dbReference type="GO" id="GO:0046983">
    <property type="term" value="F:protein dimerization activity"/>
    <property type="evidence" value="ECO:0007669"/>
    <property type="project" value="InterPro"/>
</dbReference>
<organism evidence="13 14">
    <name type="scientific">Gracilinema caldarium (strain ATCC 51460 / DSM 7334 / H1)</name>
    <name type="common">Treponema caldarium</name>
    <dbReference type="NCBI Taxonomy" id="744872"/>
    <lineage>
        <taxon>Bacteria</taxon>
        <taxon>Pseudomonadati</taxon>
        <taxon>Spirochaetota</taxon>
        <taxon>Spirochaetia</taxon>
        <taxon>Spirochaetales</taxon>
        <taxon>Breznakiellaceae</taxon>
        <taxon>Gracilinema</taxon>
    </lineage>
</organism>
<feature type="transmembrane region" description="Helical" evidence="10">
    <location>
        <begin position="162"/>
        <end position="180"/>
    </location>
</feature>
<evidence type="ECO:0000313" key="14">
    <source>
        <dbReference type="Proteomes" id="UP000000503"/>
    </source>
</evidence>
<dbReference type="CDD" id="cd16917">
    <property type="entry name" value="HATPase_UhpB-NarQ-NarX-like"/>
    <property type="match status" value="1"/>
</dbReference>
<feature type="coiled-coil region" evidence="9">
    <location>
        <begin position="178"/>
        <end position="205"/>
    </location>
</feature>
<sequence length="428" mass="48250">MSKMAFQYFTQRLTKIVHTLHVSNRLRISLGFFTFFTYFLAIQFYQQFYEHHLPQNIFIQIHIVFYILLFVAPIMFVTIKPVSYTAIICNFMGILFITSALGADMTIVLSLCIPFFSAIIIQLDILISILAFGTTYLCILLSLGPHKSWGNAVTTMENSMRYLFGSLAASFGILGILIKAKNSKIEELQEKVERLDTAYQKVADANLDFQTYALFAREEAMEKERRRLAGELHDIIGYSLTNVIMLIQAAQLGKGDSEQVHAILEKARIHADESLREARQALAMLRTEPIDRPRGANLFLKLTKTFQEVTGISITIDFANIPAFLPTESEKIIYRLIQEGLTNAFRHGKANAVFINFWFSDGNVTVRIRDNGIGVTTIQERPGIGLAGLREQVEQRGGNFKAGPVIGGFLLEATIPLQGFVQESNNER</sequence>
<dbReference type="EC" id="2.7.13.3" evidence="2"/>
<dbReference type="Gene3D" id="3.30.565.10">
    <property type="entry name" value="Histidine kinase-like ATPase, C-terminal domain"/>
    <property type="match status" value="1"/>
</dbReference>
<reference evidence="14" key="1">
    <citation type="journal article" date="2013" name="Stand. Genomic Sci.">
        <title>Genome sequence of the thermophilic fresh-water bacterium Spirochaeta caldaria type strain (H1(T)), reclassification of Spirochaeta caldaria, Spirochaeta stenostrepta, and Spirochaeta zuelzerae in the genus Treponema as Treponema caldaria comb. nov., Treponema stenostrepta comb. nov., and Treponema zuelzerae comb. nov., and emendation of the genus Treponema.</title>
        <authorList>
            <person name="Abt B."/>
            <person name="Goker M."/>
            <person name="Scheuner C."/>
            <person name="Han C."/>
            <person name="Lu M."/>
            <person name="Misra M."/>
            <person name="Lapidus A."/>
            <person name="Nolan M."/>
            <person name="Lucas S."/>
            <person name="Hammon N."/>
            <person name="Deshpande S."/>
            <person name="Cheng J.F."/>
            <person name="Tapia R."/>
            <person name="Goodwin L.A."/>
            <person name="Pitluck S."/>
            <person name="Liolios K."/>
            <person name="Pagani I."/>
            <person name="Ivanova N."/>
            <person name="Mavromatis K."/>
            <person name="Mikhailova N."/>
            <person name="Huntemann M."/>
            <person name="Pati A."/>
            <person name="Chen A."/>
            <person name="Palaniappan K."/>
            <person name="Land M."/>
            <person name="Hauser L."/>
            <person name="Jeffries C.D."/>
            <person name="Rohde M."/>
            <person name="Spring S."/>
            <person name="Gronow S."/>
            <person name="Detter J.C."/>
            <person name="Bristow J."/>
            <person name="Eisen J.A."/>
            <person name="Markowitz V."/>
            <person name="Hugenholtz P."/>
            <person name="Kyrpides N.C."/>
            <person name="Woyke T."/>
            <person name="Klenk H.P."/>
        </authorList>
    </citation>
    <scope>NUCLEOTIDE SEQUENCE</scope>
    <source>
        <strain evidence="14">ATCC 51460 / DSM 7334 / H1</strain>
    </source>
</reference>
<dbReference type="GO" id="GO:0000155">
    <property type="term" value="F:phosphorelay sensor kinase activity"/>
    <property type="evidence" value="ECO:0007669"/>
    <property type="project" value="InterPro"/>
</dbReference>
<dbReference type="AlphaFoldDB" id="F8F369"/>
<evidence type="ECO:0000313" key="13">
    <source>
        <dbReference type="EMBL" id="AEJ20395.1"/>
    </source>
</evidence>